<dbReference type="GO" id="GO:0000030">
    <property type="term" value="F:mannosyltransferase activity"/>
    <property type="evidence" value="ECO:0007669"/>
    <property type="project" value="TreeGrafter"/>
</dbReference>
<dbReference type="AlphaFoldDB" id="A0A1L4BRM3"/>
<evidence type="ECO:0000313" key="2">
    <source>
        <dbReference type="EMBL" id="API86487.1"/>
    </source>
</evidence>
<reference evidence="2 3" key="1">
    <citation type="journal article" date="2016" name="Appl. Environ. Microbiol.">
        <title>Whole genome relationships among Francisella bacteria of diverse origin define new species and provide specific regions for detection.</title>
        <authorList>
            <person name="Challacombe J.F."/>
            <person name="Petersen J.M."/>
            <person name="Gallegos-Graves V."/>
            <person name="Hodge D."/>
            <person name="Pillai S."/>
            <person name="Kuske C.R."/>
        </authorList>
    </citation>
    <scope>NUCLEOTIDE SEQUENCE [LARGE SCALE GENOMIC DNA]</scope>
    <source>
        <strain evidence="3">TX07-7310</strain>
    </source>
</reference>
<name>A0A1L4BRM3_9GAMM</name>
<dbReference type="STRING" id="573570.F7310_03585"/>
<dbReference type="PANTHER" id="PTHR32385">
    <property type="entry name" value="MANNOSYL PHOSPHORYLINOSITOL CERAMIDE SYNTHASE"/>
    <property type="match status" value="1"/>
</dbReference>
<evidence type="ECO:0000313" key="3">
    <source>
        <dbReference type="Proteomes" id="UP000184222"/>
    </source>
</evidence>
<dbReference type="Pfam" id="PF04488">
    <property type="entry name" value="Gly_transf_sug"/>
    <property type="match status" value="1"/>
</dbReference>
<sequence length="323" mass="38046">MKHFQSYLPKSSFSNDGHIPKKIFMTWDSHQLSNDMYDNIQLWIEKNPEWELRLYDDKECIEFIESNFDQEVIDAYNNLLPKAYKADLFRYCALYVYGGVYTDIKIVPLQPLNNIITQDTEFLSIKDKHDKYYEFNGYIYQAFLCAKPKHPFFKQVIEMIVSNSQKGYYGNDPLCLTGPGLLGKAINICCNKPATSEIRSGIHNVSNLSFELLEYRDKSIIDRNDQEFAKSSYKGYRKELYAGRELAKSYPICWFNARCYIKNNNLPKSKYYLRKKEFFIVDYLYLIKDVKKARLFALKSCILRPLLASRIISRVIGYEKSKK</sequence>
<dbReference type="GO" id="GO:0016020">
    <property type="term" value="C:membrane"/>
    <property type="evidence" value="ECO:0007669"/>
    <property type="project" value="GOC"/>
</dbReference>
<accession>A0A1L4BRM3</accession>
<dbReference type="InterPro" id="IPR051706">
    <property type="entry name" value="Glycosyltransferase_domain"/>
</dbReference>
<dbReference type="GO" id="GO:0051999">
    <property type="term" value="P:mannosyl-inositol phosphorylceramide biosynthetic process"/>
    <property type="evidence" value="ECO:0007669"/>
    <property type="project" value="TreeGrafter"/>
</dbReference>
<dbReference type="EMBL" id="CP016796">
    <property type="protein sequence ID" value="API86487.1"/>
    <property type="molecule type" value="Genomic_DNA"/>
</dbReference>
<keyword evidence="3" id="KW-1185">Reference proteome</keyword>
<dbReference type="SUPFAM" id="SSF53448">
    <property type="entry name" value="Nucleotide-diphospho-sugar transferases"/>
    <property type="match status" value="1"/>
</dbReference>
<dbReference type="RefSeq" id="WP_072711837.1">
    <property type="nucleotide sequence ID" value="NZ_CP016796.1"/>
</dbReference>
<evidence type="ECO:0000256" key="1">
    <source>
        <dbReference type="ARBA" id="ARBA00022679"/>
    </source>
</evidence>
<proteinExistence type="predicted"/>
<organism evidence="2 3">
    <name type="scientific">Francisella uliginis</name>
    <dbReference type="NCBI Taxonomy" id="573570"/>
    <lineage>
        <taxon>Bacteria</taxon>
        <taxon>Pseudomonadati</taxon>
        <taxon>Pseudomonadota</taxon>
        <taxon>Gammaproteobacteria</taxon>
        <taxon>Thiotrichales</taxon>
        <taxon>Francisellaceae</taxon>
        <taxon>Francisella</taxon>
    </lineage>
</organism>
<protein>
    <submittedName>
        <fullName evidence="2">Mannosyltransferase</fullName>
    </submittedName>
</protein>
<gene>
    <name evidence="2" type="ORF">F7310_03585</name>
</gene>
<dbReference type="KEGG" id="frx:F7310_03585"/>
<dbReference type="Gene3D" id="3.90.550.20">
    <property type="match status" value="1"/>
</dbReference>
<dbReference type="PANTHER" id="PTHR32385:SF15">
    <property type="entry name" value="INOSITOL PHOSPHOCERAMIDE MANNOSYLTRANSFERASE 1"/>
    <property type="match status" value="1"/>
</dbReference>
<dbReference type="OrthoDB" id="9802987at2"/>
<dbReference type="Proteomes" id="UP000184222">
    <property type="component" value="Chromosome"/>
</dbReference>
<dbReference type="InterPro" id="IPR007577">
    <property type="entry name" value="GlycoTrfase_DXD_sugar-bd_CS"/>
</dbReference>
<keyword evidence="1 2" id="KW-0808">Transferase</keyword>
<keyword evidence="2" id="KW-0328">Glycosyltransferase</keyword>
<dbReference type="InterPro" id="IPR029044">
    <property type="entry name" value="Nucleotide-diphossugar_trans"/>
</dbReference>